<organism evidence="2 3">
    <name type="scientific">Rhynchosporium agropyri</name>
    <dbReference type="NCBI Taxonomy" id="914238"/>
    <lineage>
        <taxon>Eukaryota</taxon>
        <taxon>Fungi</taxon>
        <taxon>Dikarya</taxon>
        <taxon>Ascomycota</taxon>
        <taxon>Pezizomycotina</taxon>
        <taxon>Leotiomycetes</taxon>
        <taxon>Helotiales</taxon>
        <taxon>Ploettnerulaceae</taxon>
        <taxon>Rhynchosporium</taxon>
    </lineage>
</organism>
<dbReference type="Proteomes" id="UP000178912">
    <property type="component" value="Unassembled WGS sequence"/>
</dbReference>
<dbReference type="AlphaFoldDB" id="A0A1E1KE41"/>
<evidence type="ECO:0000313" key="2">
    <source>
        <dbReference type="EMBL" id="CZS96279.1"/>
    </source>
</evidence>
<reference evidence="3" key="1">
    <citation type="submission" date="2016-03" db="EMBL/GenBank/DDBJ databases">
        <authorList>
            <person name="Guldener U."/>
        </authorList>
    </citation>
    <scope>NUCLEOTIDE SEQUENCE [LARGE SCALE GENOMIC DNA]</scope>
    <source>
        <strain evidence="3">04CH-RAC-A.6.1</strain>
    </source>
</reference>
<proteinExistence type="predicted"/>
<sequence>MNLIQSHHWRNIQCLAVLFDTHQYSDCAYGIRRYLTSRTTPGPNLVFNDSPFIAEYYDGLYLILLAACCEAGEDKGQLLSFEARDTLRSALRRDPKSSKAQELLETLIYIAILLSMHFGGPLRKLEQPMEKLQDETKKFLRGKSVKELGLEALMVHYALSVELGKAVRERAMSDVSCTAAEIPYWVDTPMSPPEECVLQVYCDWTETARKRRSSDSDQPGSESPPKRQRYLLRPQMNASVEKQVFTGHKSEFCLMDCGL</sequence>
<accession>A0A1E1KE41</accession>
<name>A0A1E1KE41_9HELO</name>
<keyword evidence="3" id="KW-1185">Reference proteome</keyword>
<evidence type="ECO:0000313" key="3">
    <source>
        <dbReference type="Proteomes" id="UP000178912"/>
    </source>
</evidence>
<protein>
    <submittedName>
        <fullName evidence="2">Uncharacterized protein</fullName>
    </submittedName>
</protein>
<feature type="region of interest" description="Disordered" evidence="1">
    <location>
        <begin position="209"/>
        <end position="232"/>
    </location>
</feature>
<gene>
    <name evidence="2" type="ORF">RAG0_05660</name>
</gene>
<dbReference type="EMBL" id="FJUX01000026">
    <property type="protein sequence ID" value="CZS96279.1"/>
    <property type="molecule type" value="Genomic_DNA"/>
</dbReference>
<evidence type="ECO:0000256" key="1">
    <source>
        <dbReference type="SAM" id="MobiDB-lite"/>
    </source>
</evidence>
<dbReference type="OrthoDB" id="3562227at2759"/>